<evidence type="ECO:0000256" key="6">
    <source>
        <dbReference type="SAM" id="MobiDB-lite"/>
    </source>
</evidence>
<keyword evidence="3" id="KW-0238">DNA-binding</keyword>
<dbReference type="PANTHER" id="PTHR16223">
    <property type="entry name" value="TRANSCRIPTION FACTOR BHLH83-RELATED"/>
    <property type="match status" value="1"/>
</dbReference>
<proteinExistence type="predicted"/>
<evidence type="ECO:0000313" key="8">
    <source>
        <dbReference type="EMBL" id="KAK9677751.1"/>
    </source>
</evidence>
<dbReference type="InterPro" id="IPR045843">
    <property type="entry name" value="IND-like"/>
</dbReference>
<dbReference type="EMBL" id="JBDFQZ010000011">
    <property type="protein sequence ID" value="KAK9677751.1"/>
    <property type="molecule type" value="Genomic_DNA"/>
</dbReference>
<dbReference type="SMART" id="SM00353">
    <property type="entry name" value="HLH"/>
    <property type="match status" value="1"/>
</dbReference>
<evidence type="ECO:0000256" key="1">
    <source>
        <dbReference type="ARBA" id="ARBA00004123"/>
    </source>
</evidence>
<name>A0AAW1HMZ6_SAPOF</name>
<dbReference type="InterPro" id="IPR045239">
    <property type="entry name" value="bHLH95_bHLH"/>
</dbReference>
<dbReference type="Proteomes" id="UP001443914">
    <property type="component" value="Unassembled WGS sequence"/>
</dbReference>
<keyword evidence="9" id="KW-1185">Reference proteome</keyword>
<comment type="subcellular location">
    <subcellularLocation>
        <location evidence="1">Nucleus</location>
    </subcellularLocation>
</comment>
<accession>A0AAW1HMZ6</accession>
<dbReference type="InterPro" id="IPR011598">
    <property type="entry name" value="bHLH_dom"/>
</dbReference>
<dbReference type="PROSITE" id="PS50888">
    <property type="entry name" value="BHLH"/>
    <property type="match status" value="1"/>
</dbReference>
<keyword evidence="2" id="KW-0805">Transcription regulation</keyword>
<gene>
    <name evidence="8" type="ORF">RND81_11G164700</name>
</gene>
<dbReference type="GO" id="GO:0000981">
    <property type="term" value="F:DNA-binding transcription factor activity, RNA polymerase II-specific"/>
    <property type="evidence" value="ECO:0007669"/>
    <property type="project" value="TreeGrafter"/>
</dbReference>
<dbReference type="AlphaFoldDB" id="A0AAW1HMZ6"/>
<evidence type="ECO:0000256" key="3">
    <source>
        <dbReference type="ARBA" id="ARBA00023125"/>
    </source>
</evidence>
<protein>
    <recommendedName>
        <fullName evidence="7">BHLH domain-containing protein</fullName>
    </recommendedName>
</protein>
<dbReference type="InterPro" id="IPR036638">
    <property type="entry name" value="HLH_DNA-bd_sf"/>
</dbReference>
<feature type="domain" description="BHLH" evidence="7">
    <location>
        <begin position="111"/>
        <end position="160"/>
    </location>
</feature>
<keyword evidence="4" id="KW-0804">Transcription</keyword>
<feature type="region of interest" description="Disordered" evidence="6">
    <location>
        <begin position="60"/>
        <end position="108"/>
    </location>
</feature>
<evidence type="ECO:0000256" key="5">
    <source>
        <dbReference type="ARBA" id="ARBA00023242"/>
    </source>
</evidence>
<dbReference type="GO" id="GO:0000978">
    <property type="term" value="F:RNA polymerase II cis-regulatory region sequence-specific DNA binding"/>
    <property type="evidence" value="ECO:0007669"/>
    <property type="project" value="TreeGrafter"/>
</dbReference>
<organism evidence="8 9">
    <name type="scientific">Saponaria officinalis</name>
    <name type="common">Common soapwort</name>
    <name type="synonym">Lychnis saponaria</name>
    <dbReference type="NCBI Taxonomy" id="3572"/>
    <lineage>
        <taxon>Eukaryota</taxon>
        <taxon>Viridiplantae</taxon>
        <taxon>Streptophyta</taxon>
        <taxon>Embryophyta</taxon>
        <taxon>Tracheophyta</taxon>
        <taxon>Spermatophyta</taxon>
        <taxon>Magnoliopsida</taxon>
        <taxon>eudicotyledons</taxon>
        <taxon>Gunneridae</taxon>
        <taxon>Pentapetalae</taxon>
        <taxon>Caryophyllales</taxon>
        <taxon>Caryophyllaceae</taxon>
        <taxon>Caryophylleae</taxon>
        <taxon>Saponaria</taxon>
    </lineage>
</organism>
<dbReference type="Gene3D" id="4.10.280.10">
    <property type="entry name" value="Helix-loop-helix DNA-binding domain"/>
    <property type="match status" value="1"/>
</dbReference>
<evidence type="ECO:0000256" key="2">
    <source>
        <dbReference type="ARBA" id="ARBA00023015"/>
    </source>
</evidence>
<evidence type="ECO:0000256" key="4">
    <source>
        <dbReference type="ARBA" id="ARBA00023163"/>
    </source>
</evidence>
<reference evidence="8" key="1">
    <citation type="submission" date="2024-03" db="EMBL/GenBank/DDBJ databases">
        <title>WGS assembly of Saponaria officinalis var. Norfolk2.</title>
        <authorList>
            <person name="Jenkins J."/>
            <person name="Shu S."/>
            <person name="Grimwood J."/>
            <person name="Barry K."/>
            <person name="Goodstein D."/>
            <person name="Schmutz J."/>
            <person name="Leebens-Mack J."/>
            <person name="Osbourn A."/>
        </authorList>
    </citation>
    <scope>NUCLEOTIDE SEQUENCE [LARGE SCALE GENOMIC DNA]</scope>
    <source>
        <strain evidence="8">JIC</strain>
    </source>
</reference>
<feature type="compositionally biased region" description="Low complexity" evidence="6">
    <location>
        <begin position="60"/>
        <end position="74"/>
    </location>
</feature>
<dbReference type="CDD" id="cd11393">
    <property type="entry name" value="bHLH_AtbHLH_like"/>
    <property type="match status" value="1"/>
</dbReference>
<evidence type="ECO:0000313" key="9">
    <source>
        <dbReference type="Proteomes" id="UP001443914"/>
    </source>
</evidence>
<dbReference type="GO" id="GO:0046983">
    <property type="term" value="F:protein dimerization activity"/>
    <property type="evidence" value="ECO:0007669"/>
    <property type="project" value="InterPro"/>
</dbReference>
<dbReference type="GO" id="GO:0005634">
    <property type="term" value="C:nucleus"/>
    <property type="evidence" value="ECO:0007669"/>
    <property type="project" value="UniProtKB-SubCell"/>
</dbReference>
<comment type="caution">
    <text evidence="8">The sequence shown here is derived from an EMBL/GenBank/DDBJ whole genome shotgun (WGS) entry which is preliminary data.</text>
</comment>
<dbReference type="PANTHER" id="PTHR16223:SF249">
    <property type="entry name" value="TRANSCRIPTION FACTOR BHLH154"/>
    <property type="match status" value="1"/>
</dbReference>
<dbReference type="SUPFAM" id="SSF47459">
    <property type="entry name" value="HLH, helix-loop-helix DNA-binding domain"/>
    <property type="match status" value="1"/>
</dbReference>
<sequence length="250" mass="27206">MGESGGFNGEIDVPGGSFSRLLLSPDDIIERSCQPSHPLFSNKTPKMLCFGDFTSEMSHISSPSSANASSLLHHSNQKRRNGSGQECGLSPRNTQKKVRKKNKQEMKPNTITTTTTLRHAKGKREKLGERITALQQLVCPFGKTDTASVLHEAMGYIRFLQDQVKVLSSPYLQHFPSSSSSPQHTLSFDENSLTLSAKTYDPTKCLRSRGLCLVPVKCIIDIANINGADFWSSATSLSTPSTVLASGNSS</sequence>
<evidence type="ECO:0000259" key="7">
    <source>
        <dbReference type="PROSITE" id="PS50888"/>
    </source>
</evidence>
<keyword evidence="5" id="KW-0539">Nucleus</keyword>